<dbReference type="Proteomes" id="UP000050509">
    <property type="component" value="Unassembled WGS sequence"/>
</dbReference>
<gene>
    <name evidence="2" type="ORF">SE17_32550</name>
</gene>
<keyword evidence="3" id="KW-1185">Reference proteome</keyword>
<evidence type="ECO:0000259" key="1">
    <source>
        <dbReference type="Pfam" id="PF01590"/>
    </source>
</evidence>
<dbReference type="AlphaFoldDB" id="A0A0P9CUX5"/>
<proteinExistence type="predicted"/>
<sequence length="150" mass="16435">MTPSAVAREVASVLGDSVMMMPVGEQQTIVPMAIWHRLPAALELLQAVLAHEPIQIGAYGLGAVLADGRSVRLEEVDWPRMKRRLPPAYRPYFEQIGVTSLMIAPLKVQQRIIGAIQVTRDRGGEPYSADDLQLLQDLAARAALAIDRAQ</sequence>
<dbReference type="InterPro" id="IPR029016">
    <property type="entry name" value="GAF-like_dom_sf"/>
</dbReference>
<name>A0A0P9CUX5_9CHLR</name>
<feature type="domain" description="GAF" evidence="1">
    <location>
        <begin position="5"/>
        <end position="146"/>
    </location>
</feature>
<comment type="caution">
    <text evidence="2">The sequence shown here is derived from an EMBL/GenBank/DDBJ whole genome shotgun (WGS) entry which is preliminary data.</text>
</comment>
<dbReference type="InterPro" id="IPR003018">
    <property type="entry name" value="GAF"/>
</dbReference>
<evidence type="ECO:0000313" key="2">
    <source>
        <dbReference type="EMBL" id="KPV49451.1"/>
    </source>
</evidence>
<protein>
    <recommendedName>
        <fullName evidence="1">GAF domain-containing protein</fullName>
    </recommendedName>
</protein>
<dbReference type="Gene3D" id="3.30.450.40">
    <property type="match status" value="1"/>
</dbReference>
<dbReference type="EMBL" id="LJCR01001960">
    <property type="protein sequence ID" value="KPV49451.1"/>
    <property type="molecule type" value="Genomic_DNA"/>
</dbReference>
<dbReference type="Pfam" id="PF01590">
    <property type="entry name" value="GAF"/>
    <property type="match status" value="1"/>
</dbReference>
<evidence type="ECO:0000313" key="3">
    <source>
        <dbReference type="Proteomes" id="UP000050509"/>
    </source>
</evidence>
<dbReference type="SUPFAM" id="SSF55781">
    <property type="entry name" value="GAF domain-like"/>
    <property type="match status" value="1"/>
</dbReference>
<organism evidence="2 3">
    <name type="scientific">Kouleothrix aurantiaca</name>
    <dbReference type="NCBI Taxonomy" id="186479"/>
    <lineage>
        <taxon>Bacteria</taxon>
        <taxon>Bacillati</taxon>
        <taxon>Chloroflexota</taxon>
        <taxon>Chloroflexia</taxon>
        <taxon>Chloroflexales</taxon>
        <taxon>Roseiflexineae</taxon>
        <taxon>Roseiflexaceae</taxon>
        <taxon>Kouleothrix</taxon>
    </lineage>
</organism>
<feature type="non-terminal residue" evidence="2">
    <location>
        <position position="150"/>
    </location>
</feature>
<accession>A0A0P9CUX5</accession>
<reference evidence="2 3" key="1">
    <citation type="submission" date="2015-09" db="EMBL/GenBank/DDBJ databases">
        <title>Draft genome sequence of Kouleothrix aurantiaca JCM 19913.</title>
        <authorList>
            <person name="Hemp J."/>
        </authorList>
    </citation>
    <scope>NUCLEOTIDE SEQUENCE [LARGE SCALE GENOMIC DNA]</scope>
    <source>
        <strain evidence="2 3">COM-B</strain>
    </source>
</reference>